<accession>A0A7X2TAK9</accession>
<proteinExistence type="predicted"/>
<name>A0A7X2TAK9_9FIRM</name>
<protein>
    <submittedName>
        <fullName evidence="1">5-methylcytosine-specific restriction endonuclease system specificity protein McrC</fullName>
        <ecNumber evidence="1">3.1.21.-</ecNumber>
    </submittedName>
</protein>
<keyword evidence="1" id="KW-0540">Nuclease</keyword>
<dbReference type="GO" id="GO:0009307">
    <property type="term" value="P:DNA restriction-modification system"/>
    <property type="evidence" value="ECO:0007669"/>
    <property type="project" value="InterPro"/>
</dbReference>
<sequence length="347" mass="40398">MIPIKNVYYMLAYVFQALNAQGYREVAAESFDNAAELCSAILTKGVSLQLKRGLDREYIERNGAFSAVRGKINMSESIRARSLLNKQMICTFDDFSENTEMNRIIKTTMALLLRSDLSKKRKKALKKCLVYFGNVDVLDPRRINWRLQFNRHNGTYRMLIAICHLIIEGLIQTTTSGRVKLMDFFDEKHMYHLYEKFILAYYKKAFPALHANASQIPWQLDDDENAMLPTMQSDIMLSHHGKILIIDAKYYERTTQQHFDKRTVHSQNLYQIFTYVKNKEAALTNQKHEVSGMLLYAKTDEAIQPDHIYHMSGNQISVRTLDLNQDFSMIRKQLNDIVFAHFPELAK</sequence>
<dbReference type="Pfam" id="PF10117">
    <property type="entry name" value="McrBC"/>
    <property type="match status" value="1"/>
</dbReference>
<dbReference type="EMBL" id="VUMO01000009">
    <property type="protein sequence ID" value="MSS20215.1"/>
    <property type="molecule type" value="Genomic_DNA"/>
</dbReference>
<evidence type="ECO:0000313" key="2">
    <source>
        <dbReference type="Proteomes" id="UP000461754"/>
    </source>
</evidence>
<gene>
    <name evidence="1" type="primary">mcrC</name>
    <name evidence="1" type="ORF">FYJ52_07375</name>
</gene>
<comment type="caution">
    <text evidence="1">The sequence shown here is derived from an EMBL/GenBank/DDBJ whole genome shotgun (WGS) entry which is preliminary data.</text>
</comment>
<dbReference type="PIRSF" id="PIRSF003109">
    <property type="entry name" value="McrC"/>
    <property type="match status" value="1"/>
</dbReference>
<keyword evidence="1" id="KW-0378">Hydrolase</keyword>
<dbReference type="Proteomes" id="UP000461754">
    <property type="component" value="Unassembled WGS sequence"/>
</dbReference>
<dbReference type="InterPro" id="IPR019292">
    <property type="entry name" value="McrC"/>
</dbReference>
<dbReference type="EC" id="3.1.21.-" evidence="1"/>
<dbReference type="PANTHER" id="PTHR38733:SF1">
    <property type="entry name" value="TYPE IV METHYL-DIRECTED RESTRICTION ENZYME ECOKMCRBC"/>
    <property type="match status" value="1"/>
</dbReference>
<evidence type="ECO:0000313" key="1">
    <source>
        <dbReference type="EMBL" id="MSS20215.1"/>
    </source>
</evidence>
<organism evidence="1 2">
    <name type="scientific">Pseudoramibacter porci</name>
    <dbReference type="NCBI Taxonomy" id="2606631"/>
    <lineage>
        <taxon>Bacteria</taxon>
        <taxon>Bacillati</taxon>
        <taxon>Bacillota</taxon>
        <taxon>Clostridia</taxon>
        <taxon>Eubacteriales</taxon>
        <taxon>Eubacteriaceae</taxon>
        <taxon>Pseudoramibacter</taxon>
    </lineage>
</organism>
<keyword evidence="2" id="KW-1185">Reference proteome</keyword>
<keyword evidence="1" id="KW-0255">Endonuclease</keyword>
<dbReference type="AlphaFoldDB" id="A0A7X2TAK9"/>
<reference evidence="1 2" key="1">
    <citation type="submission" date="2019-08" db="EMBL/GenBank/DDBJ databases">
        <title>In-depth cultivation of the pig gut microbiome towards novel bacterial diversity and tailored functional studies.</title>
        <authorList>
            <person name="Wylensek D."/>
            <person name="Hitch T.C.A."/>
            <person name="Clavel T."/>
        </authorList>
    </citation>
    <scope>NUCLEOTIDE SEQUENCE [LARGE SCALE GENOMIC DNA]</scope>
    <source>
        <strain evidence="1 2">RF-744-FAT-4</strain>
    </source>
</reference>
<dbReference type="GO" id="GO:0016787">
    <property type="term" value="F:hydrolase activity"/>
    <property type="evidence" value="ECO:0007669"/>
    <property type="project" value="UniProtKB-KW"/>
</dbReference>
<dbReference type="NCBIfam" id="NF007277">
    <property type="entry name" value="PRK09736.1"/>
    <property type="match status" value="1"/>
</dbReference>
<dbReference type="PANTHER" id="PTHR38733">
    <property type="entry name" value="PROTEIN MCRC"/>
    <property type="match status" value="1"/>
</dbReference>
<dbReference type="InterPro" id="IPR014407">
    <property type="entry name" value="McrC_bac"/>
</dbReference>
<dbReference type="GO" id="GO:0004519">
    <property type="term" value="F:endonuclease activity"/>
    <property type="evidence" value="ECO:0007669"/>
    <property type="project" value="UniProtKB-KW"/>
</dbReference>